<protein>
    <submittedName>
        <fullName evidence="2">Uncharacterized protein</fullName>
    </submittedName>
</protein>
<feature type="region of interest" description="Disordered" evidence="1">
    <location>
        <begin position="1"/>
        <end position="32"/>
    </location>
</feature>
<reference evidence="2" key="1">
    <citation type="journal article" date="2021" name="J Fungi (Basel)">
        <title>Virulence traits and population genomics of the black yeast Aureobasidium melanogenum.</title>
        <authorList>
            <person name="Cernosa A."/>
            <person name="Sun X."/>
            <person name="Gostincar C."/>
            <person name="Fang C."/>
            <person name="Gunde-Cimerman N."/>
            <person name="Song Z."/>
        </authorList>
    </citation>
    <scope>NUCLEOTIDE SEQUENCE</scope>
    <source>
        <strain evidence="2">EXF-9298</strain>
    </source>
</reference>
<dbReference type="EMBL" id="JAHFXS010009733">
    <property type="protein sequence ID" value="KAG9914515.1"/>
    <property type="molecule type" value="Genomic_DNA"/>
</dbReference>
<accession>A0A9P8JFQ4</accession>
<feature type="non-terminal residue" evidence="2">
    <location>
        <position position="1"/>
    </location>
</feature>
<feature type="region of interest" description="Disordered" evidence="1">
    <location>
        <begin position="44"/>
        <end position="86"/>
    </location>
</feature>
<feature type="compositionally biased region" description="Basic and acidic residues" evidence="1">
    <location>
        <begin position="9"/>
        <end position="26"/>
    </location>
</feature>
<evidence type="ECO:0000313" key="2">
    <source>
        <dbReference type="EMBL" id="KAG9914515.1"/>
    </source>
</evidence>
<feature type="compositionally biased region" description="Low complexity" evidence="1">
    <location>
        <begin position="65"/>
        <end position="77"/>
    </location>
</feature>
<organism evidence="2 3">
    <name type="scientific">Aureobasidium melanogenum</name>
    <name type="common">Aureobasidium pullulans var. melanogenum</name>
    <dbReference type="NCBI Taxonomy" id="46634"/>
    <lineage>
        <taxon>Eukaryota</taxon>
        <taxon>Fungi</taxon>
        <taxon>Dikarya</taxon>
        <taxon>Ascomycota</taxon>
        <taxon>Pezizomycotina</taxon>
        <taxon>Dothideomycetes</taxon>
        <taxon>Dothideomycetidae</taxon>
        <taxon>Dothideales</taxon>
        <taxon>Saccotheciaceae</taxon>
        <taxon>Aureobasidium</taxon>
    </lineage>
</organism>
<gene>
    <name evidence="2" type="ORF">KCU98_g23173</name>
</gene>
<reference evidence="2" key="2">
    <citation type="submission" date="2021-08" db="EMBL/GenBank/DDBJ databases">
        <authorList>
            <person name="Gostincar C."/>
            <person name="Sun X."/>
            <person name="Song Z."/>
            <person name="Gunde-Cimerman N."/>
        </authorList>
    </citation>
    <scope>NUCLEOTIDE SEQUENCE</scope>
    <source>
        <strain evidence="2">EXF-9298</strain>
    </source>
</reference>
<sequence>MPIIRNPFRRTEEAARAVEPQSDRRNVSAPRSIEIKEPAEYKLSEINDSGVYLPPSPTERKNFWSTKSSSSTNSSTNHRAMLSEEP</sequence>
<evidence type="ECO:0000256" key="1">
    <source>
        <dbReference type="SAM" id="MobiDB-lite"/>
    </source>
</evidence>
<proteinExistence type="predicted"/>
<dbReference type="Proteomes" id="UP000729357">
    <property type="component" value="Unassembled WGS sequence"/>
</dbReference>
<comment type="caution">
    <text evidence="2">The sequence shown here is derived from an EMBL/GenBank/DDBJ whole genome shotgun (WGS) entry which is preliminary data.</text>
</comment>
<evidence type="ECO:0000313" key="3">
    <source>
        <dbReference type="Proteomes" id="UP000729357"/>
    </source>
</evidence>
<keyword evidence="3" id="KW-1185">Reference proteome</keyword>
<name>A0A9P8JFQ4_AURME</name>
<dbReference type="AlphaFoldDB" id="A0A9P8JFQ4"/>